<dbReference type="RefSeq" id="WP_169654643.1">
    <property type="nucleotide sequence ID" value="NZ_JABANE010000004.1"/>
</dbReference>
<evidence type="ECO:0000313" key="2">
    <source>
        <dbReference type="Proteomes" id="UP000576082"/>
    </source>
</evidence>
<evidence type="ECO:0000313" key="1">
    <source>
        <dbReference type="EMBL" id="NME66807.1"/>
    </source>
</evidence>
<name>A0A7X9P1S5_9BACT</name>
<protein>
    <recommendedName>
        <fullName evidence="3">Cadherin domain-containing protein</fullName>
    </recommendedName>
</protein>
<keyword evidence="2" id="KW-1185">Reference proteome</keyword>
<sequence length="859" mass="92963">MKKNYYFSTIYQLILLTSLLGLTFSCDVDKDDVQEILTEKAPQVFQYNPNEFTIFEEEGFTSQEPEVDGEPPILFRILDQEDGYAIDELGVVSLIEMHTQEASTQEIIVEAYNNYGSLRDTIIVQINEIPIIPPTELSYEVQAFEVLVGQDGFVTSAPTANGSDTLKYTLVNDFEGNFSISEEGIVTLKDEHTLAITAEDQLHTLTVKVSNTAGEFTTDITIKVNQVPPSDLSYETQTFEVVFGKEGFVTSAPTVTGGTPLTYSLVDDMESNFTISEEGIITLKDEHTLALTEGDAVHTITVKVSNDAGETTTNLTVTVVQIAPTSLSYEAQAFDVGQGKSGFTTSVPTTDGSAPLVYSLADNMDGNFSISEEGIVTLKDAHTLTVTAENQPHTITVKVSNTNGETSTDITIAVFEVAAPTTLSYEQQAYEVKSGKDGFVTSTPITNGSAPLVYSLADDFEGNFSIAENGVVTLKDTHTLAHTEADQVHTLTVKVTNEEGEFTTDITVKVVQEAPTTLTYAATSFKVAEGEGLVIDAPTTDGSAPLTYSLMDYTGDDFTINTSTGAITLKENHTLGIGTTQSITVKVENTAGNTTATLSVEVLSPELKISYSLPAEGYQIISEGDGSFTSATPTMDDYYKGKATFSLPQNALDAGFSINATTGEFTQTDVTKGTYIFDVTATYESATATFEYTAVIVEDGFNIFYSETASPLVVSASDGIITTESAKEWGDREPDHVNYQLRYFTYEGTLNGETFAETKIDRTPANEDPLNPTTDQGKILAGLGLTKKQGTEFEWTAFRNWFYEGDLPGGNVTGTLAECSSYTFDASSLPAGTYKLYLRLLDSNGKNITHKHALTIIIE</sequence>
<dbReference type="EMBL" id="JABANE010000004">
    <property type="protein sequence ID" value="NME66807.1"/>
    <property type="molecule type" value="Genomic_DNA"/>
</dbReference>
<proteinExistence type="predicted"/>
<reference evidence="1 2" key="1">
    <citation type="submission" date="2020-04" db="EMBL/GenBank/DDBJ databases">
        <title>Flammeovirga sp. SR4, a novel species isolated from seawater.</title>
        <authorList>
            <person name="Wang X."/>
        </authorList>
    </citation>
    <scope>NUCLEOTIDE SEQUENCE [LARGE SCALE GENOMIC DNA]</scope>
    <source>
        <strain evidence="1 2">ATCC 23126</strain>
    </source>
</reference>
<dbReference type="Gene3D" id="2.60.40.60">
    <property type="entry name" value="Cadherins"/>
    <property type="match status" value="1"/>
</dbReference>
<comment type="caution">
    <text evidence="1">The sequence shown here is derived from an EMBL/GenBank/DDBJ whole genome shotgun (WGS) entry which is preliminary data.</text>
</comment>
<dbReference type="AlphaFoldDB" id="A0A7X9P1S5"/>
<gene>
    <name evidence="1" type="ORF">HHU12_02410</name>
</gene>
<accession>A0A7X9P1S5</accession>
<dbReference type="PROSITE" id="PS51257">
    <property type="entry name" value="PROKAR_LIPOPROTEIN"/>
    <property type="match status" value="1"/>
</dbReference>
<organism evidence="1 2">
    <name type="scientific">Flammeovirga aprica JL-4</name>
    <dbReference type="NCBI Taxonomy" id="694437"/>
    <lineage>
        <taxon>Bacteria</taxon>
        <taxon>Pseudomonadati</taxon>
        <taxon>Bacteroidota</taxon>
        <taxon>Cytophagia</taxon>
        <taxon>Cytophagales</taxon>
        <taxon>Flammeovirgaceae</taxon>
        <taxon>Flammeovirga</taxon>
    </lineage>
</organism>
<evidence type="ECO:0008006" key="3">
    <source>
        <dbReference type="Google" id="ProtNLM"/>
    </source>
</evidence>
<dbReference type="Proteomes" id="UP000576082">
    <property type="component" value="Unassembled WGS sequence"/>
</dbReference>